<comment type="similarity">
    <text evidence="1">Belongs to the ANT/ATPSC lysine N-methyltransferase family.</text>
</comment>
<dbReference type="STRING" id="246404.A0A507FEG3"/>
<evidence type="ECO:0008006" key="8">
    <source>
        <dbReference type="Google" id="ProtNLM"/>
    </source>
</evidence>
<sequence>MANEADTVEDWLQKLDGASKLETHSTASKLGVFAKLGVAAILGVNALMLPFLLGSMRRRAIPFVTTSDAKSRSIFEQLSRHIEHNRTSPLKFIDVGSGDGRVVMAAKRFSMAPESPFRFSHCVGVEVNSILLGVSRCSNMWDIFRRWVGARNSHQGSSTQVSVSFVRKDMWAYDVGKFDVVMVFGDLRLMPLFRDKFTKELRAGSFVVSNRFSIPGWTPVASGDEFFIYRIKKPAVE</sequence>
<dbReference type="Gene3D" id="3.40.50.150">
    <property type="entry name" value="Vaccinia Virus protein VP39"/>
    <property type="match status" value="1"/>
</dbReference>
<dbReference type="EMBL" id="QEAP01000117">
    <property type="protein sequence ID" value="TPX74613.1"/>
    <property type="molecule type" value="Genomic_DNA"/>
</dbReference>
<dbReference type="GO" id="GO:1905706">
    <property type="term" value="P:regulation of mitochondrial ATP synthesis coupled proton transport"/>
    <property type="evidence" value="ECO:0007669"/>
    <property type="project" value="TreeGrafter"/>
</dbReference>
<evidence type="ECO:0000256" key="5">
    <source>
        <dbReference type="SAM" id="Phobius"/>
    </source>
</evidence>
<proteinExistence type="inferred from homology"/>
<comment type="caution">
    <text evidence="6">The sequence shown here is derived from an EMBL/GenBank/DDBJ whole genome shotgun (WGS) entry which is preliminary data.</text>
</comment>
<dbReference type="OrthoDB" id="66144at2759"/>
<organism evidence="6 7">
    <name type="scientific">Chytriomyces confervae</name>
    <dbReference type="NCBI Taxonomy" id="246404"/>
    <lineage>
        <taxon>Eukaryota</taxon>
        <taxon>Fungi</taxon>
        <taxon>Fungi incertae sedis</taxon>
        <taxon>Chytridiomycota</taxon>
        <taxon>Chytridiomycota incertae sedis</taxon>
        <taxon>Chytridiomycetes</taxon>
        <taxon>Chytridiales</taxon>
        <taxon>Chytriomycetaceae</taxon>
        <taxon>Chytriomyces</taxon>
    </lineage>
</organism>
<reference evidence="6 7" key="1">
    <citation type="journal article" date="2019" name="Sci. Rep.">
        <title>Comparative genomics of chytrid fungi reveal insights into the obligate biotrophic and pathogenic lifestyle of Synchytrium endobioticum.</title>
        <authorList>
            <person name="van de Vossenberg B.T.L.H."/>
            <person name="Warris S."/>
            <person name="Nguyen H.D.T."/>
            <person name="van Gent-Pelzer M.P.E."/>
            <person name="Joly D.L."/>
            <person name="van de Geest H.C."/>
            <person name="Bonants P.J.M."/>
            <person name="Smith D.S."/>
            <person name="Levesque C.A."/>
            <person name="van der Lee T.A.J."/>
        </authorList>
    </citation>
    <scope>NUCLEOTIDE SEQUENCE [LARGE SCALE GENOMIC DNA]</scope>
    <source>
        <strain evidence="6 7">CBS 675.73</strain>
    </source>
</reference>
<evidence type="ECO:0000256" key="2">
    <source>
        <dbReference type="ARBA" id="ARBA00022603"/>
    </source>
</evidence>
<feature type="transmembrane region" description="Helical" evidence="5">
    <location>
        <begin position="32"/>
        <end position="53"/>
    </location>
</feature>
<dbReference type="InterPro" id="IPR026170">
    <property type="entry name" value="FAM173A/B"/>
</dbReference>
<protein>
    <recommendedName>
        <fullName evidence="8">DOT1 domain-containing protein</fullName>
    </recommendedName>
</protein>
<keyword evidence="5" id="KW-1133">Transmembrane helix</keyword>
<dbReference type="InterPro" id="IPR029063">
    <property type="entry name" value="SAM-dependent_MTases_sf"/>
</dbReference>
<keyword evidence="7" id="KW-1185">Reference proteome</keyword>
<dbReference type="PANTHER" id="PTHR13610:SF9">
    <property type="entry name" value="FI06469P"/>
    <property type="match status" value="1"/>
</dbReference>
<dbReference type="AlphaFoldDB" id="A0A507FEG3"/>
<dbReference type="GO" id="GO:0016279">
    <property type="term" value="F:protein-lysine N-methyltransferase activity"/>
    <property type="evidence" value="ECO:0007669"/>
    <property type="project" value="InterPro"/>
</dbReference>
<keyword evidence="4" id="KW-0949">S-adenosyl-L-methionine</keyword>
<dbReference type="Proteomes" id="UP000320333">
    <property type="component" value="Unassembled WGS sequence"/>
</dbReference>
<keyword evidence="3" id="KW-0808">Transferase</keyword>
<keyword evidence="5" id="KW-0472">Membrane</keyword>
<evidence type="ECO:0000256" key="4">
    <source>
        <dbReference type="ARBA" id="ARBA00022691"/>
    </source>
</evidence>
<dbReference type="PANTHER" id="PTHR13610">
    <property type="entry name" value="METHYLTRANSFERASE DOMAIN-CONTAINING PROTEIN"/>
    <property type="match status" value="1"/>
</dbReference>
<keyword evidence="2" id="KW-0489">Methyltransferase</keyword>
<name>A0A507FEG3_9FUNG</name>
<keyword evidence="5" id="KW-0812">Transmembrane</keyword>
<dbReference type="SUPFAM" id="SSF53335">
    <property type="entry name" value="S-adenosyl-L-methionine-dependent methyltransferases"/>
    <property type="match status" value="1"/>
</dbReference>
<evidence type="ECO:0000256" key="3">
    <source>
        <dbReference type="ARBA" id="ARBA00022679"/>
    </source>
</evidence>
<dbReference type="GO" id="GO:0032259">
    <property type="term" value="P:methylation"/>
    <property type="evidence" value="ECO:0007669"/>
    <property type="project" value="UniProtKB-KW"/>
</dbReference>
<accession>A0A507FEG3</accession>
<evidence type="ECO:0000313" key="6">
    <source>
        <dbReference type="EMBL" id="TPX74613.1"/>
    </source>
</evidence>
<evidence type="ECO:0000313" key="7">
    <source>
        <dbReference type="Proteomes" id="UP000320333"/>
    </source>
</evidence>
<evidence type="ECO:0000256" key="1">
    <source>
        <dbReference type="ARBA" id="ARBA00010633"/>
    </source>
</evidence>
<gene>
    <name evidence="6" type="ORF">CcCBS67573_g04120</name>
</gene>
<dbReference type="GO" id="GO:0005739">
    <property type="term" value="C:mitochondrion"/>
    <property type="evidence" value="ECO:0007669"/>
    <property type="project" value="TreeGrafter"/>
</dbReference>